<feature type="compositionally biased region" description="Basic residues" evidence="5">
    <location>
        <begin position="229"/>
        <end position="238"/>
    </location>
</feature>
<dbReference type="PANTHER" id="PTHR46577:SF1">
    <property type="entry name" value="HTH-TYPE TRANSCRIPTIONAL REGULATORY PROTEIN GABR"/>
    <property type="match status" value="1"/>
</dbReference>
<dbReference type="CDD" id="cd07377">
    <property type="entry name" value="WHTH_GntR"/>
    <property type="match status" value="1"/>
</dbReference>
<evidence type="ECO:0000256" key="4">
    <source>
        <dbReference type="ARBA" id="ARBA00023163"/>
    </source>
</evidence>
<feature type="region of interest" description="Disordered" evidence="5">
    <location>
        <begin position="152"/>
        <end position="238"/>
    </location>
</feature>
<dbReference type="InterPro" id="IPR036388">
    <property type="entry name" value="WH-like_DNA-bd_sf"/>
</dbReference>
<keyword evidence="8" id="KW-1185">Reference proteome</keyword>
<feature type="compositionally biased region" description="Polar residues" evidence="5">
    <location>
        <begin position="170"/>
        <end position="186"/>
    </location>
</feature>
<evidence type="ECO:0000256" key="2">
    <source>
        <dbReference type="ARBA" id="ARBA00023015"/>
    </source>
</evidence>
<keyword evidence="3" id="KW-0238">DNA-binding</keyword>
<gene>
    <name evidence="7" type="ORF">G1H10_19830</name>
</gene>
<comment type="caution">
    <text evidence="7">The sequence shown here is derived from an EMBL/GenBank/DDBJ whole genome shotgun (WGS) entry which is preliminary data.</text>
</comment>
<accession>A0A6L9SCK4</accession>
<keyword evidence="1" id="KW-0663">Pyridoxal phosphate</keyword>
<evidence type="ECO:0000256" key="1">
    <source>
        <dbReference type="ARBA" id="ARBA00022898"/>
    </source>
</evidence>
<evidence type="ECO:0000256" key="5">
    <source>
        <dbReference type="SAM" id="MobiDB-lite"/>
    </source>
</evidence>
<dbReference type="Pfam" id="PF00392">
    <property type="entry name" value="GntR"/>
    <property type="match status" value="1"/>
</dbReference>
<dbReference type="PRINTS" id="PR00035">
    <property type="entry name" value="HTHGNTR"/>
</dbReference>
<dbReference type="InterPro" id="IPR051446">
    <property type="entry name" value="HTH_trans_reg/aminotransferase"/>
</dbReference>
<dbReference type="PANTHER" id="PTHR46577">
    <property type="entry name" value="HTH-TYPE TRANSCRIPTIONAL REGULATORY PROTEIN GABR"/>
    <property type="match status" value="1"/>
</dbReference>
<evidence type="ECO:0000313" key="7">
    <source>
        <dbReference type="EMBL" id="NEE02424.1"/>
    </source>
</evidence>
<protein>
    <submittedName>
        <fullName evidence="7">Winged helix-turn-helix transcriptional regulator</fullName>
    </submittedName>
</protein>
<reference evidence="7 8" key="1">
    <citation type="submission" date="2020-02" db="EMBL/GenBank/DDBJ databases">
        <authorList>
            <person name="Li X.-J."/>
            <person name="Han X.-M."/>
        </authorList>
    </citation>
    <scope>NUCLEOTIDE SEQUENCE [LARGE SCALE GENOMIC DNA]</scope>
    <source>
        <strain evidence="7 8">CCTCC AB 2017055</strain>
    </source>
</reference>
<dbReference type="SUPFAM" id="SSF46785">
    <property type="entry name" value="Winged helix' DNA-binding domain"/>
    <property type="match status" value="1"/>
</dbReference>
<evidence type="ECO:0000259" key="6">
    <source>
        <dbReference type="PROSITE" id="PS50949"/>
    </source>
</evidence>
<keyword evidence="2" id="KW-0805">Transcription regulation</keyword>
<dbReference type="GO" id="GO:0003700">
    <property type="term" value="F:DNA-binding transcription factor activity"/>
    <property type="evidence" value="ECO:0007669"/>
    <property type="project" value="InterPro"/>
</dbReference>
<proteinExistence type="predicted"/>
<dbReference type="Gene3D" id="1.10.10.10">
    <property type="entry name" value="Winged helix-like DNA-binding domain superfamily/Winged helix DNA-binding domain"/>
    <property type="match status" value="1"/>
</dbReference>
<sequence>MPVTPQHVTPEHLKARLHGWRGRPGPLYLRLAEAIRALAEAGAVDTGSRLPSERALAATLTVSRNTVTAAYGQLRDDGWLIGRRGAAPHVGATTRARDGIDALTNPLANLFTTGTRPHLDLTIASPGVAPPFSTPSPALMCYCLSPPDRTPATTRLDTPSCSRPSRTSSAEMASTLAPTRSSSPTAVNRRWPGRRGTAPDTPTVCARGGDLSRNHRRGTPTRPQPTCRPARRCLRPTR</sequence>
<dbReference type="Proteomes" id="UP000475214">
    <property type="component" value="Unassembled WGS sequence"/>
</dbReference>
<feature type="compositionally biased region" description="Low complexity" evidence="5">
    <location>
        <begin position="158"/>
        <end position="169"/>
    </location>
</feature>
<dbReference type="InterPro" id="IPR000524">
    <property type="entry name" value="Tscrpt_reg_HTH_GntR"/>
</dbReference>
<dbReference type="InterPro" id="IPR036390">
    <property type="entry name" value="WH_DNA-bd_sf"/>
</dbReference>
<dbReference type="GO" id="GO:0003677">
    <property type="term" value="F:DNA binding"/>
    <property type="evidence" value="ECO:0007669"/>
    <property type="project" value="UniProtKB-KW"/>
</dbReference>
<dbReference type="PROSITE" id="PS50949">
    <property type="entry name" value="HTH_GNTR"/>
    <property type="match status" value="1"/>
</dbReference>
<name>A0A6L9SCK4_9ACTN</name>
<feature type="domain" description="HTH gntR-type" evidence="6">
    <location>
        <begin position="25"/>
        <end position="93"/>
    </location>
</feature>
<dbReference type="SMART" id="SM00345">
    <property type="entry name" value="HTH_GNTR"/>
    <property type="match status" value="1"/>
</dbReference>
<dbReference type="EMBL" id="JAAGOA010000014">
    <property type="protein sequence ID" value="NEE02424.1"/>
    <property type="molecule type" value="Genomic_DNA"/>
</dbReference>
<evidence type="ECO:0000256" key="3">
    <source>
        <dbReference type="ARBA" id="ARBA00023125"/>
    </source>
</evidence>
<keyword evidence="4" id="KW-0804">Transcription</keyword>
<organism evidence="7 8">
    <name type="scientific">Phytoactinopolyspora halotolerans</name>
    <dbReference type="NCBI Taxonomy" id="1981512"/>
    <lineage>
        <taxon>Bacteria</taxon>
        <taxon>Bacillati</taxon>
        <taxon>Actinomycetota</taxon>
        <taxon>Actinomycetes</taxon>
        <taxon>Jiangellales</taxon>
        <taxon>Jiangellaceae</taxon>
        <taxon>Phytoactinopolyspora</taxon>
    </lineage>
</organism>
<dbReference type="AlphaFoldDB" id="A0A6L9SCK4"/>
<evidence type="ECO:0000313" key="8">
    <source>
        <dbReference type="Proteomes" id="UP000475214"/>
    </source>
</evidence>